<dbReference type="GO" id="GO:0003700">
    <property type="term" value="F:DNA-binding transcription factor activity"/>
    <property type="evidence" value="ECO:0007669"/>
    <property type="project" value="InterPro"/>
</dbReference>
<reference evidence="8" key="1">
    <citation type="journal article" date="2014" name="Science">
        <title>Ancient hybridizations among the ancestral genomes of bread wheat.</title>
        <authorList>
            <consortium name="International Wheat Genome Sequencing Consortium,"/>
            <person name="Marcussen T."/>
            <person name="Sandve S.R."/>
            <person name="Heier L."/>
            <person name="Spannagl M."/>
            <person name="Pfeifer M."/>
            <person name="Jakobsen K.S."/>
            <person name="Wulff B.B."/>
            <person name="Steuernagel B."/>
            <person name="Mayer K.F."/>
            <person name="Olsen O.A."/>
        </authorList>
    </citation>
    <scope>NUCLEOTIDE SEQUENCE [LARGE SCALE GENOMIC DNA]</scope>
    <source>
        <strain evidence="8">cv. AL8/78</strain>
    </source>
</reference>
<dbReference type="Pfam" id="PF02362">
    <property type="entry name" value="B3"/>
    <property type="match status" value="1"/>
</dbReference>
<reference evidence="8" key="2">
    <citation type="journal article" date="2017" name="Nat. Plants">
        <title>The Aegilops tauschii genome reveals multiple impacts of transposons.</title>
        <authorList>
            <person name="Zhao G."/>
            <person name="Zou C."/>
            <person name="Li K."/>
            <person name="Wang K."/>
            <person name="Li T."/>
            <person name="Gao L."/>
            <person name="Zhang X."/>
            <person name="Wang H."/>
            <person name="Yang Z."/>
            <person name="Liu X."/>
            <person name="Jiang W."/>
            <person name="Mao L."/>
            <person name="Kong X."/>
            <person name="Jiao Y."/>
            <person name="Jia J."/>
        </authorList>
    </citation>
    <scope>NUCLEOTIDE SEQUENCE [LARGE SCALE GENOMIC DNA]</scope>
    <source>
        <strain evidence="8">cv. AL8/78</strain>
    </source>
</reference>
<evidence type="ECO:0000256" key="1">
    <source>
        <dbReference type="ARBA" id="ARBA00004123"/>
    </source>
</evidence>
<sequence length="222" mass="25247">AEPSCARENINSSHGHPQSSLPLVGYKCLPMTSAWFSTPHTITTASYSYSIDRPSFCQRQQEPNTFSTQQLARMAMNPLSQEHPNAWPWGVAMYTNLHYQQYHYEKEHLFEKALTPSDVGKLNRLVIPKQHAERCFPLGGDSGEKGLLLSFDDEAGKPWRFRYSYWTSSQSYVLTKGWSRYVKEKHLEAGDVVHFERVRGLGTGDRLFIGCRRRGDVGASTA</sequence>
<dbReference type="PROSITE" id="PS50863">
    <property type="entry name" value="B3"/>
    <property type="match status" value="1"/>
</dbReference>
<dbReference type="EnsemblPlants" id="AET4Gv20246100.1">
    <property type="protein sequence ID" value="AET4Gv20246100.1"/>
    <property type="gene ID" value="AET4Gv20246100"/>
</dbReference>
<dbReference type="Gene3D" id="2.40.330.10">
    <property type="entry name" value="DNA-binding pseudobarrel domain"/>
    <property type="match status" value="1"/>
</dbReference>
<accession>A0A453HNF1</accession>
<keyword evidence="2" id="KW-0805">Transcription regulation</keyword>
<protein>
    <recommendedName>
        <fullName evidence="6">TF-B3 domain-containing protein</fullName>
    </recommendedName>
</protein>
<evidence type="ECO:0000313" key="8">
    <source>
        <dbReference type="Proteomes" id="UP000015105"/>
    </source>
</evidence>
<keyword evidence="5" id="KW-0539">Nucleus</keyword>
<keyword evidence="8" id="KW-1185">Reference proteome</keyword>
<evidence type="ECO:0000256" key="5">
    <source>
        <dbReference type="ARBA" id="ARBA00023242"/>
    </source>
</evidence>
<evidence type="ECO:0000259" key="6">
    <source>
        <dbReference type="PROSITE" id="PS50863"/>
    </source>
</evidence>
<evidence type="ECO:0000256" key="2">
    <source>
        <dbReference type="ARBA" id="ARBA00023015"/>
    </source>
</evidence>
<dbReference type="Gramene" id="AET4Gv20246100.1">
    <property type="protein sequence ID" value="AET4Gv20246100.1"/>
    <property type="gene ID" value="AET4Gv20246100"/>
</dbReference>
<dbReference type="SUPFAM" id="SSF101936">
    <property type="entry name" value="DNA-binding pseudobarrel domain"/>
    <property type="match status" value="1"/>
</dbReference>
<dbReference type="AlphaFoldDB" id="A0A453HNF1"/>
<reference evidence="7" key="4">
    <citation type="submission" date="2019-03" db="UniProtKB">
        <authorList>
            <consortium name="EnsemblPlants"/>
        </authorList>
    </citation>
    <scope>IDENTIFICATION</scope>
</reference>
<dbReference type="InterPro" id="IPR003340">
    <property type="entry name" value="B3_DNA-bd"/>
</dbReference>
<dbReference type="PANTHER" id="PTHR31140">
    <property type="entry name" value="B3 DOMAIN-CONTAINING TRANSCRIPTION FACTOR ABI3"/>
    <property type="match status" value="1"/>
</dbReference>
<evidence type="ECO:0000256" key="4">
    <source>
        <dbReference type="ARBA" id="ARBA00023163"/>
    </source>
</evidence>
<dbReference type="PANTHER" id="PTHR31140:SF133">
    <property type="entry name" value="TF-B3 DOMAIN-CONTAINING PROTEIN"/>
    <property type="match status" value="1"/>
</dbReference>
<name>A0A453HNF1_AEGTS</name>
<proteinExistence type="predicted"/>
<keyword evidence="3" id="KW-0238">DNA-binding</keyword>
<dbReference type="GO" id="GO:0005634">
    <property type="term" value="C:nucleus"/>
    <property type="evidence" value="ECO:0007669"/>
    <property type="project" value="UniProtKB-SubCell"/>
</dbReference>
<reference evidence="7" key="5">
    <citation type="journal article" date="2021" name="G3 (Bethesda)">
        <title>Aegilops tauschii genome assembly Aet v5.0 features greater sequence contiguity and improved annotation.</title>
        <authorList>
            <person name="Wang L."/>
            <person name="Zhu T."/>
            <person name="Rodriguez J.C."/>
            <person name="Deal K.R."/>
            <person name="Dubcovsky J."/>
            <person name="McGuire P.E."/>
            <person name="Lux T."/>
            <person name="Spannagl M."/>
            <person name="Mayer K.F.X."/>
            <person name="Baldrich P."/>
            <person name="Meyers B.C."/>
            <person name="Huo N."/>
            <person name="Gu Y.Q."/>
            <person name="Zhou H."/>
            <person name="Devos K.M."/>
            <person name="Bennetzen J.L."/>
            <person name="Unver T."/>
            <person name="Budak H."/>
            <person name="Gulick P.J."/>
            <person name="Galiba G."/>
            <person name="Kalapos B."/>
            <person name="Nelson D.R."/>
            <person name="Li P."/>
            <person name="You F.M."/>
            <person name="Luo M.C."/>
            <person name="Dvorak J."/>
        </authorList>
    </citation>
    <scope>NUCLEOTIDE SEQUENCE [LARGE SCALE GENOMIC DNA]</scope>
    <source>
        <strain evidence="7">cv. AL8/78</strain>
    </source>
</reference>
<organism evidence="7 8">
    <name type="scientific">Aegilops tauschii subsp. strangulata</name>
    <name type="common">Goatgrass</name>
    <dbReference type="NCBI Taxonomy" id="200361"/>
    <lineage>
        <taxon>Eukaryota</taxon>
        <taxon>Viridiplantae</taxon>
        <taxon>Streptophyta</taxon>
        <taxon>Embryophyta</taxon>
        <taxon>Tracheophyta</taxon>
        <taxon>Spermatophyta</taxon>
        <taxon>Magnoliopsida</taxon>
        <taxon>Liliopsida</taxon>
        <taxon>Poales</taxon>
        <taxon>Poaceae</taxon>
        <taxon>BOP clade</taxon>
        <taxon>Pooideae</taxon>
        <taxon>Triticodae</taxon>
        <taxon>Triticeae</taxon>
        <taxon>Triticinae</taxon>
        <taxon>Aegilops</taxon>
    </lineage>
</organism>
<evidence type="ECO:0000313" key="7">
    <source>
        <dbReference type="EnsemblPlants" id="AET4Gv20246100.1"/>
    </source>
</evidence>
<evidence type="ECO:0000256" key="3">
    <source>
        <dbReference type="ARBA" id="ARBA00023125"/>
    </source>
</evidence>
<comment type="subcellular location">
    <subcellularLocation>
        <location evidence="1">Nucleus</location>
    </subcellularLocation>
</comment>
<dbReference type="Proteomes" id="UP000015105">
    <property type="component" value="Chromosome 4D"/>
</dbReference>
<feature type="domain" description="TF-B3" evidence="6">
    <location>
        <begin position="110"/>
        <end position="214"/>
    </location>
</feature>
<reference evidence="7" key="3">
    <citation type="journal article" date="2017" name="Nature">
        <title>Genome sequence of the progenitor of the wheat D genome Aegilops tauschii.</title>
        <authorList>
            <person name="Luo M.C."/>
            <person name="Gu Y.Q."/>
            <person name="Puiu D."/>
            <person name="Wang H."/>
            <person name="Twardziok S.O."/>
            <person name="Deal K.R."/>
            <person name="Huo N."/>
            <person name="Zhu T."/>
            <person name="Wang L."/>
            <person name="Wang Y."/>
            <person name="McGuire P.E."/>
            <person name="Liu S."/>
            <person name="Long H."/>
            <person name="Ramasamy R.K."/>
            <person name="Rodriguez J.C."/>
            <person name="Van S.L."/>
            <person name="Yuan L."/>
            <person name="Wang Z."/>
            <person name="Xia Z."/>
            <person name="Xiao L."/>
            <person name="Anderson O.D."/>
            <person name="Ouyang S."/>
            <person name="Liang Y."/>
            <person name="Zimin A.V."/>
            <person name="Pertea G."/>
            <person name="Qi P."/>
            <person name="Bennetzen J.L."/>
            <person name="Dai X."/>
            <person name="Dawson M.W."/>
            <person name="Muller H.G."/>
            <person name="Kugler K."/>
            <person name="Rivarola-Duarte L."/>
            <person name="Spannagl M."/>
            <person name="Mayer K.F.X."/>
            <person name="Lu F.H."/>
            <person name="Bevan M.W."/>
            <person name="Leroy P."/>
            <person name="Li P."/>
            <person name="You F.M."/>
            <person name="Sun Q."/>
            <person name="Liu Z."/>
            <person name="Lyons E."/>
            <person name="Wicker T."/>
            <person name="Salzberg S.L."/>
            <person name="Devos K.M."/>
            <person name="Dvorak J."/>
        </authorList>
    </citation>
    <scope>NUCLEOTIDE SEQUENCE [LARGE SCALE GENOMIC DNA]</scope>
    <source>
        <strain evidence="7">cv. AL8/78</strain>
    </source>
</reference>
<dbReference type="CDD" id="cd10017">
    <property type="entry name" value="B3_DNA"/>
    <property type="match status" value="1"/>
</dbReference>
<dbReference type="GO" id="GO:0003677">
    <property type="term" value="F:DNA binding"/>
    <property type="evidence" value="ECO:0007669"/>
    <property type="project" value="UniProtKB-KW"/>
</dbReference>
<keyword evidence="4" id="KW-0804">Transcription</keyword>
<dbReference type="SMART" id="SM01019">
    <property type="entry name" value="B3"/>
    <property type="match status" value="1"/>
</dbReference>
<dbReference type="InterPro" id="IPR044800">
    <property type="entry name" value="LEC2-like"/>
</dbReference>
<dbReference type="InterPro" id="IPR015300">
    <property type="entry name" value="DNA-bd_pseudobarrel_sf"/>
</dbReference>